<dbReference type="EMBL" id="ML210326">
    <property type="protein sequence ID" value="TFK19772.1"/>
    <property type="molecule type" value="Genomic_DNA"/>
</dbReference>
<name>A0A5C3KIB0_COPMA</name>
<keyword evidence="2" id="KW-1185">Reference proteome</keyword>
<gene>
    <name evidence="1" type="ORF">FA15DRAFT_647990</name>
</gene>
<dbReference type="AlphaFoldDB" id="A0A5C3KIB0"/>
<evidence type="ECO:0000313" key="1">
    <source>
        <dbReference type="EMBL" id="TFK19772.1"/>
    </source>
</evidence>
<reference evidence="1 2" key="1">
    <citation type="journal article" date="2019" name="Nat. Ecol. Evol.">
        <title>Megaphylogeny resolves global patterns of mushroom evolution.</title>
        <authorList>
            <person name="Varga T."/>
            <person name="Krizsan K."/>
            <person name="Foldi C."/>
            <person name="Dima B."/>
            <person name="Sanchez-Garcia M."/>
            <person name="Sanchez-Ramirez S."/>
            <person name="Szollosi G.J."/>
            <person name="Szarkandi J.G."/>
            <person name="Papp V."/>
            <person name="Albert L."/>
            <person name="Andreopoulos W."/>
            <person name="Angelini C."/>
            <person name="Antonin V."/>
            <person name="Barry K.W."/>
            <person name="Bougher N.L."/>
            <person name="Buchanan P."/>
            <person name="Buyck B."/>
            <person name="Bense V."/>
            <person name="Catcheside P."/>
            <person name="Chovatia M."/>
            <person name="Cooper J."/>
            <person name="Damon W."/>
            <person name="Desjardin D."/>
            <person name="Finy P."/>
            <person name="Geml J."/>
            <person name="Haridas S."/>
            <person name="Hughes K."/>
            <person name="Justo A."/>
            <person name="Karasinski D."/>
            <person name="Kautmanova I."/>
            <person name="Kiss B."/>
            <person name="Kocsube S."/>
            <person name="Kotiranta H."/>
            <person name="LaButti K.M."/>
            <person name="Lechner B.E."/>
            <person name="Liimatainen K."/>
            <person name="Lipzen A."/>
            <person name="Lukacs Z."/>
            <person name="Mihaltcheva S."/>
            <person name="Morgado L.N."/>
            <person name="Niskanen T."/>
            <person name="Noordeloos M.E."/>
            <person name="Ohm R.A."/>
            <person name="Ortiz-Santana B."/>
            <person name="Ovrebo C."/>
            <person name="Racz N."/>
            <person name="Riley R."/>
            <person name="Savchenko A."/>
            <person name="Shiryaev A."/>
            <person name="Soop K."/>
            <person name="Spirin V."/>
            <person name="Szebenyi C."/>
            <person name="Tomsovsky M."/>
            <person name="Tulloss R.E."/>
            <person name="Uehling J."/>
            <person name="Grigoriev I.V."/>
            <person name="Vagvolgyi C."/>
            <person name="Papp T."/>
            <person name="Martin F.M."/>
            <person name="Miettinen O."/>
            <person name="Hibbett D.S."/>
            <person name="Nagy L.G."/>
        </authorList>
    </citation>
    <scope>NUCLEOTIDE SEQUENCE [LARGE SCALE GENOMIC DNA]</scope>
    <source>
        <strain evidence="1 2">CBS 121175</strain>
    </source>
</reference>
<organism evidence="1 2">
    <name type="scientific">Coprinopsis marcescibilis</name>
    <name type="common">Agaric fungus</name>
    <name type="synonym">Psathyrella marcescibilis</name>
    <dbReference type="NCBI Taxonomy" id="230819"/>
    <lineage>
        <taxon>Eukaryota</taxon>
        <taxon>Fungi</taxon>
        <taxon>Dikarya</taxon>
        <taxon>Basidiomycota</taxon>
        <taxon>Agaricomycotina</taxon>
        <taxon>Agaricomycetes</taxon>
        <taxon>Agaricomycetidae</taxon>
        <taxon>Agaricales</taxon>
        <taxon>Agaricineae</taxon>
        <taxon>Psathyrellaceae</taxon>
        <taxon>Coprinopsis</taxon>
    </lineage>
</organism>
<protein>
    <submittedName>
        <fullName evidence="1">Uncharacterized protein</fullName>
    </submittedName>
</protein>
<evidence type="ECO:0000313" key="2">
    <source>
        <dbReference type="Proteomes" id="UP000307440"/>
    </source>
</evidence>
<sequence>MTKCPYGDVHTANEFQVRLFKDLLAPGQRGPRSTSAVTSGVVSGYFLPEFTRSNLFCKSRHSMLVSYFYQSLLLCLWSFQASAGPTISLYHARALANNTVTVNGPESYCLIVPKDQHTDIGDSEYPGGTTTYCSKLAKYDSSQGELPPGFWTNVDHVSGPGVNGGRYTQLTGCINPNLVDRLNPEDQGGQYDSSGGPSGIGNPEYSLCIGYNHYVELLEPLGPRACIRCCDDPDDCPTKLDRSGCPAVIPGNYFDCD</sequence>
<dbReference type="STRING" id="230819.A0A5C3KIB0"/>
<proteinExistence type="predicted"/>
<dbReference type="Proteomes" id="UP000307440">
    <property type="component" value="Unassembled WGS sequence"/>
</dbReference>
<accession>A0A5C3KIB0</accession>
<dbReference type="OrthoDB" id="3044029at2759"/>